<feature type="transmembrane region" description="Helical" evidence="6">
    <location>
        <begin position="184"/>
        <end position="205"/>
    </location>
</feature>
<evidence type="ECO:0000256" key="2">
    <source>
        <dbReference type="ARBA" id="ARBA00022475"/>
    </source>
</evidence>
<evidence type="ECO:0000256" key="4">
    <source>
        <dbReference type="ARBA" id="ARBA00022989"/>
    </source>
</evidence>
<feature type="transmembrane region" description="Helical" evidence="6">
    <location>
        <begin position="149"/>
        <end position="172"/>
    </location>
</feature>
<feature type="transmembrane region" description="Helical" evidence="6">
    <location>
        <begin position="40"/>
        <end position="61"/>
    </location>
</feature>
<keyword evidence="5 6" id="KW-0472">Membrane</keyword>
<keyword evidence="2" id="KW-1003">Cell membrane</keyword>
<protein>
    <submittedName>
        <fullName evidence="7">LysE family translocator</fullName>
    </submittedName>
</protein>
<dbReference type="PANTHER" id="PTHR30086">
    <property type="entry name" value="ARGININE EXPORTER PROTEIN ARGO"/>
    <property type="match status" value="1"/>
</dbReference>
<proteinExistence type="predicted"/>
<dbReference type="PANTHER" id="PTHR30086:SF20">
    <property type="entry name" value="ARGININE EXPORTER PROTEIN ARGO-RELATED"/>
    <property type="match status" value="1"/>
</dbReference>
<dbReference type="Proteomes" id="UP001596045">
    <property type="component" value="Unassembled WGS sequence"/>
</dbReference>
<dbReference type="Pfam" id="PF01810">
    <property type="entry name" value="LysE"/>
    <property type="match status" value="1"/>
</dbReference>
<evidence type="ECO:0000256" key="5">
    <source>
        <dbReference type="ARBA" id="ARBA00023136"/>
    </source>
</evidence>
<name>A0ABW0M744_9BURK</name>
<reference evidence="8" key="1">
    <citation type="journal article" date="2019" name="Int. J. Syst. Evol. Microbiol.">
        <title>The Global Catalogue of Microorganisms (GCM) 10K type strain sequencing project: providing services to taxonomists for standard genome sequencing and annotation.</title>
        <authorList>
            <consortium name="The Broad Institute Genomics Platform"/>
            <consortium name="The Broad Institute Genome Sequencing Center for Infectious Disease"/>
            <person name="Wu L."/>
            <person name="Ma J."/>
        </authorList>
    </citation>
    <scope>NUCLEOTIDE SEQUENCE [LARGE SCALE GENOMIC DNA]</scope>
    <source>
        <strain evidence="8">JCM 17066</strain>
    </source>
</reference>
<gene>
    <name evidence="7" type="ORF">ACFPM8_02215</name>
</gene>
<evidence type="ECO:0000256" key="3">
    <source>
        <dbReference type="ARBA" id="ARBA00022692"/>
    </source>
</evidence>
<feature type="transmembrane region" description="Helical" evidence="6">
    <location>
        <begin position="67"/>
        <end position="88"/>
    </location>
</feature>
<dbReference type="RefSeq" id="WP_378994522.1">
    <property type="nucleotide sequence ID" value="NZ_JBHSMT010000006.1"/>
</dbReference>
<sequence>MDYPVLLLYVFSVVALISTPGPVVMLVMNASLQQGPVHGLKTILGTNAASLVLIAITALVINQVFAINAFLLTVLKALGCLYLIYIALDGLWHVYRTRSVGIEPVGGEQRSKDAGFQKGFMVGISNPKDIIFFASFFPQFISISPNRHLSLSILTVVWIALDLAILSFYVFLMSQKKIKRYKTLIILLSSLCLLLVAMIGLVYSVRELLA</sequence>
<keyword evidence="8" id="KW-1185">Reference proteome</keyword>
<keyword evidence="3 6" id="KW-0812">Transmembrane</keyword>
<comment type="caution">
    <text evidence="7">The sequence shown here is derived from an EMBL/GenBank/DDBJ whole genome shotgun (WGS) entry which is preliminary data.</text>
</comment>
<evidence type="ECO:0000256" key="1">
    <source>
        <dbReference type="ARBA" id="ARBA00004651"/>
    </source>
</evidence>
<dbReference type="EMBL" id="JBHSMT010000006">
    <property type="protein sequence ID" value="MFC5472762.1"/>
    <property type="molecule type" value="Genomic_DNA"/>
</dbReference>
<feature type="transmembrane region" description="Helical" evidence="6">
    <location>
        <begin position="6"/>
        <end position="28"/>
    </location>
</feature>
<comment type="subcellular location">
    <subcellularLocation>
        <location evidence="1">Cell membrane</location>
        <topology evidence="1">Multi-pass membrane protein</topology>
    </subcellularLocation>
</comment>
<evidence type="ECO:0000313" key="8">
    <source>
        <dbReference type="Proteomes" id="UP001596045"/>
    </source>
</evidence>
<evidence type="ECO:0000313" key="7">
    <source>
        <dbReference type="EMBL" id="MFC5472762.1"/>
    </source>
</evidence>
<keyword evidence="4 6" id="KW-1133">Transmembrane helix</keyword>
<accession>A0ABW0M744</accession>
<evidence type="ECO:0000256" key="6">
    <source>
        <dbReference type="SAM" id="Phobius"/>
    </source>
</evidence>
<dbReference type="InterPro" id="IPR001123">
    <property type="entry name" value="LeuE-type"/>
</dbReference>
<organism evidence="7 8">
    <name type="scientific">Paraherbaspirillum soli</name>
    <dbReference type="NCBI Taxonomy" id="631222"/>
    <lineage>
        <taxon>Bacteria</taxon>
        <taxon>Pseudomonadati</taxon>
        <taxon>Pseudomonadota</taxon>
        <taxon>Betaproteobacteria</taxon>
        <taxon>Burkholderiales</taxon>
        <taxon>Oxalobacteraceae</taxon>
        <taxon>Paraherbaspirillum</taxon>
    </lineage>
</organism>